<dbReference type="GO" id="GO:0022627">
    <property type="term" value="C:cytosolic small ribosomal subunit"/>
    <property type="evidence" value="ECO:0007669"/>
    <property type="project" value="TreeGrafter"/>
</dbReference>
<dbReference type="SUPFAM" id="SSF54821">
    <property type="entry name" value="Ribosomal protein S3 C-terminal domain"/>
    <property type="match status" value="1"/>
</dbReference>
<dbReference type="InterPro" id="IPR009019">
    <property type="entry name" value="KH_sf_prok-type"/>
</dbReference>
<dbReference type="GeneID" id="59238044"/>
<dbReference type="Pfam" id="PF00189">
    <property type="entry name" value="Ribosomal_S3_C"/>
    <property type="match status" value="1"/>
</dbReference>
<name>A0A7H9B6F9_ZYGMR</name>
<sequence>MVALISKKRKLVADGVFYAELNEFFTRELAEEGYSGVEVRVTPTKTEIIIRATRTQEVLGENGRRINELTLLIQKRFKYKPGTIVLYAERVQDRGLSAVAQAESMKFKLLNGLAIRRAAYGVVRYVMESGAKGCEVVVSGKLRAARAKSMKFADGFLIHSGQPVKDFIDTATRHVLLRQGVLGIKVKIMRDPAQSRTGPKALPDAVNIIEPKEEEPILAPSVKDYRPAEAKPQEVVEEVVEEVVAEIDASA</sequence>
<evidence type="ECO:0000313" key="10">
    <source>
        <dbReference type="EMBL" id="QLG74261.1"/>
    </source>
</evidence>
<evidence type="ECO:0000256" key="5">
    <source>
        <dbReference type="ARBA" id="ARBA00035257"/>
    </source>
</evidence>
<dbReference type="GO" id="GO:0006412">
    <property type="term" value="P:translation"/>
    <property type="evidence" value="ECO:0007669"/>
    <property type="project" value="InterPro"/>
</dbReference>
<dbReference type="InterPro" id="IPR036419">
    <property type="entry name" value="Ribosomal_S3_C_sf"/>
</dbReference>
<dbReference type="OrthoDB" id="10248446at2759"/>
<dbReference type="CDD" id="cd02413">
    <property type="entry name" value="KH-II_40S_S3"/>
    <property type="match status" value="1"/>
</dbReference>
<organism evidence="10 11">
    <name type="scientific">Zygotorulaspora mrakii</name>
    <name type="common">Zygosaccharomyces mrakii</name>
    <dbReference type="NCBI Taxonomy" id="42260"/>
    <lineage>
        <taxon>Eukaryota</taxon>
        <taxon>Fungi</taxon>
        <taxon>Dikarya</taxon>
        <taxon>Ascomycota</taxon>
        <taxon>Saccharomycotina</taxon>
        <taxon>Saccharomycetes</taxon>
        <taxon>Saccharomycetales</taxon>
        <taxon>Saccharomycetaceae</taxon>
        <taxon>Zygotorulaspora</taxon>
    </lineage>
</organism>
<keyword evidence="4 8" id="KW-0687">Ribonucleoprotein</keyword>
<feature type="domain" description="KH type-2" evidence="9">
    <location>
        <begin position="21"/>
        <end position="92"/>
    </location>
</feature>
<evidence type="ECO:0000256" key="2">
    <source>
        <dbReference type="ARBA" id="ARBA00022884"/>
    </source>
</evidence>
<keyword evidence="11" id="KW-1185">Reference proteome</keyword>
<evidence type="ECO:0000256" key="6">
    <source>
        <dbReference type="ARBA" id="ARBA00035408"/>
    </source>
</evidence>
<dbReference type="PANTHER" id="PTHR11760:SF32">
    <property type="entry name" value="SMALL RIBOSOMAL SUBUNIT PROTEIN US3"/>
    <property type="match status" value="1"/>
</dbReference>
<gene>
    <name evidence="10" type="ORF">HG535_0G01450</name>
</gene>
<evidence type="ECO:0000259" key="9">
    <source>
        <dbReference type="PROSITE" id="PS50823"/>
    </source>
</evidence>
<keyword evidence="2 7" id="KW-0694">RNA-binding</keyword>
<dbReference type="SUPFAM" id="SSF54814">
    <property type="entry name" value="Prokaryotic type KH domain (KH-domain type II)"/>
    <property type="match status" value="1"/>
</dbReference>
<dbReference type="FunFam" id="3.30.300.20:FF:000006">
    <property type="entry name" value="40S ribosomal protein S3"/>
    <property type="match status" value="1"/>
</dbReference>
<dbReference type="InterPro" id="IPR057258">
    <property type="entry name" value="Ribosomal_uS3"/>
</dbReference>
<evidence type="ECO:0000256" key="3">
    <source>
        <dbReference type="ARBA" id="ARBA00022980"/>
    </source>
</evidence>
<dbReference type="Gene3D" id="3.30.300.20">
    <property type="match status" value="1"/>
</dbReference>
<evidence type="ECO:0000313" key="11">
    <source>
        <dbReference type="Proteomes" id="UP000509704"/>
    </source>
</evidence>
<dbReference type="GO" id="GO:0003735">
    <property type="term" value="F:structural constituent of ribosome"/>
    <property type="evidence" value="ECO:0007669"/>
    <property type="project" value="InterPro"/>
</dbReference>
<comment type="similarity">
    <text evidence="1 8">Belongs to the universal ribosomal protein uS3 family.</text>
</comment>
<protein>
    <recommendedName>
        <fullName evidence="5">Small ribosomal subunit protein uS3</fullName>
    </recommendedName>
    <alternativeName>
        <fullName evidence="6">40S ribosomal protein S3</fullName>
    </alternativeName>
</protein>
<evidence type="ECO:0000256" key="4">
    <source>
        <dbReference type="ARBA" id="ARBA00023274"/>
    </source>
</evidence>
<dbReference type="InterPro" id="IPR004044">
    <property type="entry name" value="KH_dom_type_2"/>
</dbReference>
<dbReference type="PANTHER" id="PTHR11760">
    <property type="entry name" value="30S/40S RIBOSOMAL PROTEIN S3"/>
    <property type="match status" value="1"/>
</dbReference>
<proteinExistence type="inferred from homology"/>
<dbReference type="InterPro" id="IPR018280">
    <property type="entry name" value="Ribosomal_uS3_CS"/>
</dbReference>
<reference evidence="10 11" key="1">
    <citation type="submission" date="2020-07" db="EMBL/GenBank/DDBJ databases">
        <title>The yeast mating-type switching endonuclease HO is a domesticated member of an unorthodox homing genetic element family.</title>
        <authorList>
            <person name="Coughlan A.Y."/>
            <person name="Lombardi L."/>
            <person name="Braun-Galleani S."/>
            <person name="Martos A.R."/>
            <person name="Galeote V."/>
            <person name="Bigey F."/>
            <person name="Dequin S."/>
            <person name="Byrne K.P."/>
            <person name="Wolfe K.H."/>
        </authorList>
    </citation>
    <scope>NUCLEOTIDE SEQUENCE [LARGE SCALE GENOMIC DNA]</scope>
    <source>
        <strain evidence="10 11">NRRL Y-6702</strain>
    </source>
</reference>
<dbReference type="InterPro" id="IPR015946">
    <property type="entry name" value="KH_dom-like_a/b"/>
</dbReference>
<evidence type="ECO:0000256" key="1">
    <source>
        <dbReference type="ARBA" id="ARBA00010761"/>
    </source>
</evidence>
<dbReference type="PROSITE" id="PS00548">
    <property type="entry name" value="RIBOSOMAL_S3"/>
    <property type="match status" value="1"/>
</dbReference>
<dbReference type="KEGG" id="zmk:HG535_0G01450"/>
<dbReference type="InterPro" id="IPR005703">
    <property type="entry name" value="Ribosomal_uS3_euk/arc"/>
</dbReference>
<dbReference type="GO" id="GO:0003723">
    <property type="term" value="F:RNA binding"/>
    <property type="evidence" value="ECO:0007669"/>
    <property type="project" value="UniProtKB-UniRule"/>
</dbReference>
<dbReference type="NCBIfam" id="TIGR01008">
    <property type="entry name" value="uS3_euk_arch"/>
    <property type="match status" value="1"/>
</dbReference>
<dbReference type="InterPro" id="IPR001351">
    <property type="entry name" value="Ribosomal_uS3_C"/>
</dbReference>
<evidence type="ECO:0000256" key="8">
    <source>
        <dbReference type="RuleBase" id="RU003624"/>
    </source>
</evidence>
<dbReference type="FunFam" id="3.30.1140.32:FF:000013">
    <property type="entry name" value="40S ribosomal protein S3"/>
    <property type="match status" value="1"/>
</dbReference>
<dbReference type="NCBIfam" id="NF003219">
    <property type="entry name" value="PRK04191.1"/>
    <property type="match status" value="1"/>
</dbReference>
<dbReference type="GO" id="GO:0005634">
    <property type="term" value="C:nucleus"/>
    <property type="evidence" value="ECO:0007669"/>
    <property type="project" value="TreeGrafter"/>
</dbReference>
<keyword evidence="3 8" id="KW-0689">Ribosomal protein</keyword>
<dbReference type="Pfam" id="PF07650">
    <property type="entry name" value="KH_2"/>
    <property type="match status" value="1"/>
</dbReference>
<dbReference type="AlphaFoldDB" id="A0A7H9B6F9"/>
<dbReference type="RefSeq" id="XP_037145986.1">
    <property type="nucleotide sequence ID" value="XM_037290091.1"/>
</dbReference>
<dbReference type="PROSITE" id="PS50823">
    <property type="entry name" value="KH_TYPE_2"/>
    <property type="match status" value="1"/>
</dbReference>
<dbReference type="Gene3D" id="3.30.1140.32">
    <property type="entry name" value="Ribosomal protein S3, C-terminal domain"/>
    <property type="match status" value="1"/>
</dbReference>
<accession>A0A7H9B6F9</accession>
<dbReference type="EMBL" id="CP058610">
    <property type="protein sequence ID" value="QLG74261.1"/>
    <property type="molecule type" value="Genomic_DNA"/>
</dbReference>
<evidence type="ECO:0000256" key="7">
    <source>
        <dbReference type="PROSITE-ProRule" id="PRU00118"/>
    </source>
</evidence>
<dbReference type="Proteomes" id="UP000509704">
    <property type="component" value="Chromosome 7"/>
</dbReference>